<name>A0A370NG74_9BURK</name>
<sequence length="296" mass="33012">MFAIAPTDLDWFERLRAAPVGRFVNFWTPTPWGVKGLGKGDRLYFMLKAPVRKIGGYGVFSRYVDMTAEAAWDTYGLGNGVDSHADLVAKIEGFAQRRANGYVATDNPMIGCIELEDVVMLDDDRFFVPETFGHLFPPQIVKLKYFPEADGFAAHLGGSAVTNAFEMVTGAVSRKPSQRKDRKGQSAFRQQILRNYNYRCCVFGESVVELLEAAHIQPYINEQSNHPQNGLCLRVDLHRLFDEGLLAVTEEFALMVSPRLAGTSYAELEGKKLTPPANPSAHPSSEALAFHRESFR</sequence>
<evidence type="ECO:0000313" key="3">
    <source>
        <dbReference type="Proteomes" id="UP000254875"/>
    </source>
</evidence>
<organism evidence="2 3">
    <name type="scientific">Paraburkholderia lacunae</name>
    <dbReference type="NCBI Taxonomy" id="2211104"/>
    <lineage>
        <taxon>Bacteria</taxon>
        <taxon>Pseudomonadati</taxon>
        <taxon>Pseudomonadota</taxon>
        <taxon>Betaproteobacteria</taxon>
        <taxon>Burkholderiales</taxon>
        <taxon>Burkholderiaceae</taxon>
        <taxon>Paraburkholderia</taxon>
    </lineage>
</organism>
<proteinExistence type="predicted"/>
<feature type="domain" description="HNH nuclease" evidence="1">
    <location>
        <begin position="200"/>
        <end position="248"/>
    </location>
</feature>
<dbReference type="EMBL" id="QHKS01000001">
    <property type="protein sequence ID" value="RDK04616.1"/>
    <property type="molecule type" value="Genomic_DNA"/>
</dbReference>
<dbReference type="Pfam" id="PF13391">
    <property type="entry name" value="HNH_2"/>
    <property type="match status" value="1"/>
</dbReference>
<comment type="caution">
    <text evidence="2">The sequence shown here is derived from an EMBL/GenBank/DDBJ whole genome shotgun (WGS) entry which is preliminary data.</text>
</comment>
<keyword evidence="3" id="KW-1185">Reference proteome</keyword>
<dbReference type="Proteomes" id="UP000254875">
    <property type="component" value="Unassembled WGS sequence"/>
</dbReference>
<reference evidence="3" key="1">
    <citation type="submission" date="2018-05" db="EMBL/GenBank/DDBJ databases">
        <authorList>
            <person name="Feng T."/>
        </authorList>
    </citation>
    <scope>NUCLEOTIDE SEQUENCE [LARGE SCALE GENOMIC DNA]</scope>
    <source>
        <strain evidence="3">S27</strain>
    </source>
</reference>
<dbReference type="RefSeq" id="WP_115098975.1">
    <property type="nucleotide sequence ID" value="NZ_QHKS01000001.1"/>
</dbReference>
<dbReference type="AlphaFoldDB" id="A0A370NG74"/>
<dbReference type="OrthoDB" id="9811869at2"/>
<accession>A0A370NG74</accession>
<dbReference type="InterPro" id="IPR003615">
    <property type="entry name" value="HNH_nuc"/>
</dbReference>
<gene>
    <name evidence="2" type="ORF">DLM46_01740</name>
</gene>
<evidence type="ECO:0000259" key="1">
    <source>
        <dbReference type="Pfam" id="PF13391"/>
    </source>
</evidence>
<protein>
    <recommendedName>
        <fullName evidence="1">HNH nuclease domain-containing protein</fullName>
    </recommendedName>
</protein>
<evidence type="ECO:0000313" key="2">
    <source>
        <dbReference type="EMBL" id="RDK04616.1"/>
    </source>
</evidence>